<dbReference type="SUPFAM" id="SSF56300">
    <property type="entry name" value="Metallo-dependent phosphatases"/>
    <property type="match status" value="1"/>
</dbReference>
<dbReference type="EMBL" id="JAFMYV010000010">
    <property type="protein sequence ID" value="MBO0938762.1"/>
    <property type="molecule type" value="Genomic_DNA"/>
</dbReference>
<keyword evidence="3" id="KW-1185">Reference proteome</keyword>
<dbReference type="PANTHER" id="PTHR42850:SF7">
    <property type="entry name" value="BIS(5'-NUCLEOSYL)-TETRAPHOSPHATASE PRPE [ASYMMETRICAL]"/>
    <property type="match status" value="1"/>
</dbReference>
<dbReference type="InterPro" id="IPR027417">
    <property type="entry name" value="P-loop_NTPase"/>
</dbReference>
<dbReference type="GO" id="GO:0005737">
    <property type="term" value="C:cytoplasm"/>
    <property type="evidence" value="ECO:0007669"/>
    <property type="project" value="TreeGrafter"/>
</dbReference>
<proteinExistence type="predicted"/>
<sequence length="429" mass="47644">MTIDIPEQSLVLLIGATSSGKSTFARQHFRATEIISSDQCRAYVADDENDQSVTSDAFDLLHYWTALRLKRGKLTVIDATNVQHFARKSLLQLAREHHMNAVAIVFDLPDRLLIDRHHARPDRHFADQVISHQQRDLHKSLNGLHKEGFGHVFRLESAAAIAAVTVRRTKSVPMSSPENGPFDIIGDVHGCLTELRELLVKLGYFISKDPDGTERVAHPAGRNAFFVGDLVDRGPDSVGVLRLVMQMVTDNTALCVLGNHDDKLGRYLSGRKVTLSHGLSETVAQLNREPAEFQQQVKAFITSLVVYYIVDKGRLLVAHAGLKESLQGRNDGAVRAFCLYGDTNGQTDELGLPVRLNWAADYKGKATVVYGHTPVAEAQWVNNTIDIDTGCVFGGRLTALRYPERELVSVPARDLYAQPKRPFLDRHTA</sequence>
<dbReference type="RefSeq" id="WP_207366286.1">
    <property type="nucleotide sequence ID" value="NZ_JAFMYV010000010.1"/>
</dbReference>
<evidence type="ECO:0000313" key="2">
    <source>
        <dbReference type="EMBL" id="MBO0938762.1"/>
    </source>
</evidence>
<dbReference type="Gene3D" id="3.60.21.10">
    <property type="match status" value="1"/>
</dbReference>
<dbReference type="AlphaFoldDB" id="A0A939GLT0"/>
<organism evidence="2 3">
    <name type="scientific">Fibrella rubiginis</name>
    <dbReference type="NCBI Taxonomy" id="2817060"/>
    <lineage>
        <taxon>Bacteria</taxon>
        <taxon>Pseudomonadati</taxon>
        <taxon>Bacteroidota</taxon>
        <taxon>Cytophagia</taxon>
        <taxon>Cytophagales</taxon>
        <taxon>Spirosomataceae</taxon>
        <taxon>Fibrella</taxon>
    </lineage>
</organism>
<dbReference type="Pfam" id="PF13671">
    <property type="entry name" value="AAA_33"/>
    <property type="match status" value="1"/>
</dbReference>
<dbReference type="Gene3D" id="3.40.50.300">
    <property type="entry name" value="P-loop containing nucleotide triphosphate hydrolases"/>
    <property type="match status" value="1"/>
</dbReference>
<gene>
    <name evidence="2" type="ORF">J2I47_19580</name>
</gene>
<protein>
    <submittedName>
        <fullName evidence="2">AAA family ATPase</fullName>
    </submittedName>
</protein>
<feature type="domain" description="Calcineurin-like phosphoesterase" evidence="1">
    <location>
        <begin position="181"/>
        <end position="376"/>
    </location>
</feature>
<dbReference type="InterPro" id="IPR041780">
    <property type="entry name" value="MPP_PrpE-like"/>
</dbReference>
<dbReference type="InterPro" id="IPR050126">
    <property type="entry name" value="Ap4A_hydrolase"/>
</dbReference>
<dbReference type="InterPro" id="IPR004843">
    <property type="entry name" value="Calcineurin-like_PHP"/>
</dbReference>
<evidence type="ECO:0000259" key="1">
    <source>
        <dbReference type="Pfam" id="PF00149"/>
    </source>
</evidence>
<comment type="caution">
    <text evidence="2">The sequence shown here is derived from an EMBL/GenBank/DDBJ whole genome shotgun (WGS) entry which is preliminary data.</text>
</comment>
<dbReference type="Pfam" id="PF00149">
    <property type="entry name" value="Metallophos"/>
    <property type="match status" value="1"/>
</dbReference>
<accession>A0A939GLT0</accession>
<evidence type="ECO:0000313" key="3">
    <source>
        <dbReference type="Proteomes" id="UP000664034"/>
    </source>
</evidence>
<name>A0A939GLT0_9BACT</name>
<dbReference type="Proteomes" id="UP000664034">
    <property type="component" value="Unassembled WGS sequence"/>
</dbReference>
<dbReference type="CDD" id="cd07423">
    <property type="entry name" value="MPP_Prp_like"/>
    <property type="match status" value="1"/>
</dbReference>
<dbReference type="SUPFAM" id="SSF52540">
    <property type="entry name" value="P-loop containing nucleoside triphosphate hydrolases"/>
    <property type="match status" value="1"/>
</dbReference>
<reference evidence="2" key="1">
    <citation type="submission" date="2021-03" db="EMBL/GenBank/DDBJ databases">
        <title>Fibrella sp. HMF5335 genome sequencing and assembly.</title>
        <authorList>
            <person name="Kang H."/>
            <person name="Kim H."/>
            <person name="Bae S."/>
            <person name="Joh K."/>
        </authorList>
    </citation>
    <scope>NUCLEOTIDE SEQUENCE</scope>
    <source>
        <strain evidence="2">HMF5335</strain>
    </source>
</reference>
<dbReference type="GO" id="GO:0016791">
    <property type="term" value="F:phosphatase activity"/>
    <property type="evidence" value="ECO:0007669"/>
    <property type="project" value="TreeGrafter"/>
</dbReference>
<dbReference type="InterPro" id="IPR029052">
    <property type="entry name" value="Metallo-depent_PP-like"/>
</dbReference>
<dbReference type="PANTHER" id="PTHR42850">
    <property type="entry name" value="METALLOPHOSPHOESTERASE"/>
    <property type="match status" value="1"/>
</dbReference>